<dbReference type="PANTHER" id="PTHR10161">
    <property type="entry name" value="TARTRATE-RESISTANT ACID PHOSPHATASE TYPE 5"/>
    <property type="match status" value="1"/>
</dbReference>
<evidence type="ECO:0000256" key="1">
    <source>
        <dbReference type="ARBA" id="ARBA00022729"/>
    </source>
</evidence>
<dbReference type="InterPro" id="IPR029052">
    <property type="entry name" value="Metallo-depent_PP-like"/>
</dbReference>
<comment type="caution">
    <text evidence="4">The sequence shown here is derived from an EMBL/GenBank/DDBJ whole genome shotgun (WGS) entry which is preliminary data.</text>
</comment>
<dbReference type="PROSITE" id="PS51257">
    <property type="entry name" value="PROKAR_LIPOPROTEIN"/>
    <property type="match status" value="1"/>
</dbReference>
<evidence type="ECO:0000256" key="2">
    <source>
        <dbReference type="ARBA" id="ARBA00022801"/>
    </source>
</evidence>
<keyword evidence="5" id="KW-1185">Reference proteome</keyword>
<dbReference type="SUPFAM" id="SSF56300">
    <property type="entry name" value="Metallo-dependent phosphatases"/>
    <property type="match status" value="1"/>
</dbReference>
<evidence type="ECO:0000259" key="3">
    <source>
        <dbReference type="Pfam" id="PF00149"/>
    </source>
</evidence>
<feature type="domain" description="Calcineurin-like phosphoesterase" evidence="3">
    <location>
        <begin position="83"/>
        <end position="268"/>
    </location>
</feature>
<protein>
    <submittedName>
        <fullName evidence="4">Metallophosphoesterase</fullName>
    </submittedName>
</protein>
<keyword evidence="1" id="KW-0732">Signal</keyword>
<proteinExistence type="predicted"/>
<dbReference type="Gene3D" id="3.60.21.10">
    <property type="match status" value="1"/>
</dbReference>
<dbReference type="InterPro" id="IPR006311">
    <property type="entry name" value="TAT_signal"/>
</dbReference>
<gene>
    <name evidence="4" type="ORF">ACFQBQ_04805</name>
</gene>
<dbReference type="Proteomes" id="UP001596391">
    <property type="component" value="Unassembled WGS sequence"/>
</dbReference>
<sequence>MADDPKNPLNRRQFLQRTFAFSAASMLAGCGSGINYATQGKVDAVTGGTLHFIALGDYGQDGTPTQQTQVAFAMAAYVKKWNLSPSALLMLGDSFYGSLPGGAGSTRWQTQFEAMYPDDTFNCPALAIPGNHDYEVLPVSKYEAEQQYAAETQGTRWTMPAQSYRVSFPDVNPIVTFLCLDSNMPNEPAQPLPTGHFYTMDDASRLAQIQWLENELAQGTTAPFTIVLGHHPLFSNGEHGDNQTLIRDWGPLFQQYKVPLYLAGHDHDMQHLEISGYYTSFAMSGGGGQFLYPLPGKRHGGYSQETYGFTHLQITTEHIIVRHIDPNGKLLHKFTKLLDGTVQM</sequence>
<keyword evidence="2" id="KW-0378">Hydrolase</keyword>
<dbReference type="EMBL" id="JBHSWI010000001">
    <property type="protein sequence ID" value="MFC6644921.1"/>
    <property type="molecule type" value="Genomic_DNA"/>
</dbReference>
<dbReference type="Pfam" id="PF00149">
    <property type="entry name" value="Metallophos"/>
    <property type="match status" value="1"/>
</dbReference>
<dbReference type="InterPro" id="IPR051558">
    <property type="entry name" value="Metallophosphoesterase_PAP"/>
</dbReference>
<dbReference type="PANTHER" id="PTHR10161:SF14">
    <property type="entry name" value="TARTRATE-RESISTANT ACID PHOSPHATASE TYPE 5"/>
    <property type="match status" value="1"/>
</dbReference>
<organism evidence="4 5">
    <name type="scientific">Granulicella cerasi</name>
    <dbReference type="NCBI Taxonomy" id="741063"/>
    <lineage>
        <taxon>Bacteria</taxon>
        <taxon>Pseudomonadati</taxon>
        <taxon>Acidobacteriota</taxon>
        <taxon>Terriglobia</taxon>
        <taxon>Terriglobales</taxon>
        <taxon>Acidobacteriaceae</taxon>
        <taxon>Granulicella</taxon>
    </lineage>
</organism>
<reference evidence="5" key="1">
    <citation type="journal article" date="2019" name="Int. J. Syst. Evol. Microbiol.">
        <title>The Global Catalogue of Microorganisms (GCM) 10K type strain sequencing project: providing services to taxonomists for standard genome sequencing and annotation.</title>
        <authorList>
            <consortium name="The Broad Institute Genomics Platform"/>
            <consortium name="The Broad Institute Genome Sequencing Center for Infectious Disease"/>
            <person name="Wu L."/>
            <person name="Ma J."/>
        </authorList>
    </citation>
    <scope>NUCLEOTIDE SEQUENCE [LARGE SCALE GENOMIC DNA]</scope>
    <source>
        <strain evidence="5">CGMCC 1.16026</strain>
    </source>
</reference>
<dbReference type="InterPro" id="IPR004843">
    <property type="entry name" value="Calcineurin-like_PHP"/>
</dbReference>
<evidence type="ECO:0000313" key="4">
    <source>
        <dbReference type="EMBL" id="MFC6644921.1"/>
    </source>
</evidence>
<accession>A0ABW1Z891</accession>
<name>A0ABW1Z891_9BACT</name>
<dbReference type="RefSeq" id="WP_263371330.1">
    <property type="nucleotide sequence ID" value="NZ_JAGSYD010000003.1"/>
</dbReference>
<evidence type="ECO:0000313" key="5">
    <source>
        <dbReference type="Proteomes" id="UP001596391"/>
    </source>
</evidence>
<dbReference type="PROSITE" id="PS51318">
    <property type="entry name" value="TAT"/>
    <property type="match status" value="1"/>
</dbReference>